<organism evidence="1 2">
    <name type="scientific">Achromobacter seleniivolatilans</name>
    <dbReference type="NCBI Taxonomy" id="3047478"/>
    <lineage>
        <taxon>Bacteria</taxon>
        <taxon>Pseudomonadati</taxon>
        <taxon>Pseudomonadota</taxon>
        <taxon>Betaproteobacteria</taxon>
        <taxon>Burkholderiales</taxon>
        <taxon>Alcaligenaceae</taxon>
        <taxon>Achromobacter</taxon>
    </lineage>
</organism>
<gene>
    <name evidence="1" type="ORF">RAS12_16930</name>
</gene>
<evidence type="ECO:0000313" key="1">
    <source>
        <dbReference type="EMBL" id="WMD18325.1"/>
    </source>
</evidence>
<evidence type="ECO:0000313" key="2">
    <source>
        <dbReference type="Proteomes" id="UP001234798"/>
    </source>
</evidence>
<keyword evidence="2" id="KW-1185">Reference proteome</keyword>
<name>A0ABY9LV39_9BURK</name>
<dbReference type="EMBL" id="CP132976">
    <property type="protein sequence ID" value="WMD18325.1"/>
    <property type="molecule type" value="Genomic_DNA"/>
</dbReference>
<dbReference type="RefSeq" id="WP_306937341.1">
    <property type="nucleotide sequence ID" value="NZ_CP132976.1"/>
</dbReference>
<sequence length="244" mass="27807">MGFDITYHPITESEILTCYFDLIADPSLRQNVYDRFNLTQDDRELVNCRLDTDFTAEPFNSGVGMALASAAGFYRKYWYIRGGAFSFILEEYPEFARYCRSWDLLLPKGKFPDRRPHLQANYMVGCYLSEAGVLALRADAKTNKEVRTLLHELFSHGRLPIFMQALDYAAENKTGLIEASEIVEPDPFSLENSGFRSNPDNCDMQGVSLYVSAATEQVSQAMAQQQNGAAARPAGFWQWIKRWF</sequence>
<protein>
    <submittedName>
        <fullName evidence="1">Uncharacterized protein</fullName>
    </submittedName>
</protein>
<proteinExistence type="predicted"/>
<dbReference type="Proteomes" id="UP001234798">
    <property type="component" value="Chromosome"/>
</dbReference>
<accession>A0ABY9LV39</accession>
<reference evidence="1 2" key="1">
    <citation type="submission" date="2023-08" db="EMBL/GenBank/DDBJ databases">
        <title>Achromobacter seleniivolatilans sp. nov., isolated from seleniferous soil.</title>
        <authorList>
            <person name="Zhang S."/>
            <person name="Li K."/>
            <person name="Peng J."/>
            <person name="Zhao Q."/>
            <person name="Wang H."/>
            <person name="Guo Y."/>
        </authorList>
    </citation>
    <scope>NUCLEOTIDE SEQUENCE [LARGE SCALE GENOMIC DNA]</scope>
    <source>
        <strain evidence="1 2">R39</strain>
    </source>
</reference>